<protein>
    <submittedName>
        <fullName evidence="1">Ankyrin</fullName>
    </submittedName>
</protein>
<dbReference type="EMBL" id="MK072092">
    <property type="protein sequence ID" value="AYV78712.1"/>
    <property type="molecule type" value="Genomic_DNA"/>
</dbReference>
<dbReference type="PROSITE" id="PS50088">
    <property type="entry name" value="ANK_REPEAT"/>
    <property type="match status" value="1"/>
</dbReference>
<dbReference type="InterPro" id="IPR036770">
    <property type="entry name" value="Ankyrin_rpt-contain_sf"/>
</dbReference>
<name>A0A3G4ZUY0_9VIRU</name>
<dbReference type="SUPFAM" id="SSF48403">
    <property type="entry name" value="Ankyrin repeat"/>
    <property type="match status" value="1"/>
</dbReference>
<feature type="non-terminal residue" evidence="1">
    <location>
        <position position="1"/>
    </location>
</feature>
<dbReference type="Gene3D" id="1.25.40.20">
    <property type="entry name" value="Ankyrin repeat-containing domain"/>
    <property type="match status" value="1"/>
</dbReference>
<gene>
    <name evidence="1" type="ORF">Edafosvirus27_1</name>
</gene>
<dbReference type="InterPro" id="IPR002110">
    <property type="entry name" value="Ankyrin_rpt"/>
</dbReference>
<proteinExistence type="predicted"/>
<dbReference type="Pfam" id="PF12796">
    <property type="entry name" value="Ank_2"/>
    <property type="match status" value="1"/>
</dbReference>
<organism evidence="1">
    <name type="scientific">Edafosvirus sp</name>
    <dbReference type="NCBI Taxonomy" id="2487765"/>
    <lineage>
        <taxon>Viruses</taxon>
        <taxon>Varidnaviria</taxon>
        <taxon>Bamfordvirae</taxon>
        <taxon>Nucleocytoviricota</taxon>
        <taxon>Megaviricetes</taxon>
        <taxon>Imitervirales</taxon>
        <taxon>Mimiviridae</taxon>
        <taxon>Klosneuvirinae</taxon>
    </lineage>
</organism>
<reference evidence="1" key="1">
    <citation type="submission" date="2018-10" db="EMBL/GenBank/DDBJ databases">
        <title>Hidden diversity of soil giant viruses.</title>
        <authorList>
            <person name="Schulz F."/>
            <person name="Alteio L."/>
            <person name="Goudeau D."/>
            <person name="Ryan E.M."/>
            <person name="Malmstrom R.R."/>
            <person name="Blanchard J."/>
            <person name="Woyke T."/>
        </authorList>
    </citation>
    <scope>NUCLEOTIDE SEQUENCE</scope>
    <source>
        <strain evidence="1">EDV1</strain>
    </source>
</reference>
<dbReference type="SMART" id="SM00248">
    <property type="entry name" value="ANK"/>
    <property type="match status" value="2"/>
</dbReference>
<sequence>IDNMTIDINYNDDHYIGSALLLLCANKQMVSDVNQIIKRSDININVINGCGESALIISVTEQNKNVIRYLLKTKININIQDANGNTALMYLCQQDDYLINYAITLINDPNVNLYLKNRQGLIQIFIMMN</sequence>
<evidence type="ECO:0000313" key="1">
    <source>
        <dbReference type="EMBL" id="AYV78712.1"/>
    </source>
</evidence>
<accession>A0A3G4ZUY0</accession>